<proteinExistence type="predicted"/>
<dbReference type="EMBL" id="JAQQPM010000003">
    <property type="protein sequence ID" value="KAK2069785.1"/>
    <property type="molecule type" value="Genomic_DNA"/>
</dbReference>
<sequence length="95" mass="10690">MINIYLTVLFLLPLSNLYSFKHMRQTRPSERLRRIAKRTFVGCICTLTSSIVNLTVLVALRGEPGWICLMCCNGDILFGAVVVHWITFKDNGGTA</sequence>
<keyword evidence="1" id="KW-0472">Membrane</keyword>
<keyword evidence="3" id="KW-1185">Reference proteome</keyword>
<keyword evidence="1" id="KW-1133">Transmembrane helix</keyword>
<protein>
    <submittedName>
        <fullName evidence="2">Uncharacterized protein</fullName>
    </submittedName>
</protein>
<evidence type="ECO:0000313" key="3">
    <source>
        <dbReference type="Proteomes" id="UP001217918"/>
    </source>
</evidence>
<dbReference type="Proteomes" id="UP001217918">
    <property type="component" value="Unassembled WGS sequence"/>
</dbReference>
<gene>
    <name evidence="2" type="ORF">P8C59_004334</name>
</gene>
<reference evidence="2" key="1">
    <citation type="journal article" date="2023" name="Mol. Plant Microbe Interact.">
        <title>Elucidating the Obligate Nature and Biological Capacity of an Invasive Fungal Corn Pathogen.</title>
        <authorList>
            <person name="MacCready J.S."/>
            <person name="Roggenkamp E.M."/>
            <person name="Gdanetz K."/>
            <person name="Chilvers M.I."/>
        </authorList>
    </citation>
    <scope>NUCLEOTIDE SEQUENCE</scope>
    <source>
        <strain evidence="2">PM02</strain>
    </source>
</reference>
<feature type="transmembrane region" description="Helical" evidence="1">
    <location>
        <begin position="67"/>
        <end position="88"/>
    </location>
</feature>
<dbReference type="AlphaFoldDB" id="A0AAD9I3D0"/>
<dbReference type="PANTHER" id="PTHR38848:SF3">
    <property type="entry name" value="G-PROTEIN COUPLED RECEPTORS FAMILY 3 PROFILE DOMAIN-CONTAINING PROTEIN"/>
    <property type="match status" value="1"/>
</dbReference>
<keyword evidence="1" id="KW-0812">Transmembrane</keyword>
<accession>A0AAD9I3D0</accession>
<name>A0AAD9I3D0_9PEZI</name>
<organism evidence="2 3">
    <name type="scientific">Phyllachora maydis</name>
    <dbReference type="NCBI Taxonomy" id="1825666"/>
    <lineage>
        <taxon>Eukaryota</taxon>
        <taxon>Fungi</taxon>
        <taxon>Dikarya</taxon>
        <taxon>Ascomycota</taxon>
        <taxon>Pezizomycotina</taxon>
        <taxon>Sordariomycetes</taxon>
        <taxon>Sordariomycetidae</taxon>
        <taxon>Phyllachorales</taxon>
        <taxon>Phyllachoraceae</taxon>
        <taxon>Phyllachora</taxon>
    </lineage>
</organism>
<feature type="transmembrane region" description="Helical" evidence="1">
    <location>
        <begin position="35"/>
        <end position="60"/>
    </location>
</feature>
<comment type="caution">
    <text evidence="2">The sequence shown here is derived from an EMBL/GenBank/DDBJ whole genome shotgun (WGS) entry which is preliminary data.</text>
</comment>
<evidence type="ECO:0000313" key="2">
    <source>
        <dbReference type="EMBL" id="KAK2069785.1"/>
    </source>
</evidence>
<dbReference type="PANTHER" id="PTHR38848">
    <property type="entry name" value="G-PROTEIN COUPLED RECEPTORS FAMILY 3 PROFILE DOMAIN-CONTAINING PROTEIN"/>
    <property type="match status" value="1"/>
</dbReference>
<evidence type="ECO:0000256" key="1">
    <source>
        <dbReference type="SAM" id="Phobius"/>
    </source>
</evidence>